<dbReference type="AlphaFoldDB" id="A0A4P7LHM4"/>
<dbReference type="InterPro" id="IPR028098">
    <property type="entry name" value="Glyco_trans_4-like_N"/>
</dbReference>
<sequence>MRVLQVFKTYYPDSFGGVEQVIRQIATSSAAYGVTCKVFAPSPAAADVRTVQEDGVDVIQVPCTIEIASTPFAIRALGPFREAAAWADVIHYHFPWPFGDLLHLLGQPRKPAVVTYHSDIVRQKALLQLYKPLQRKFLDSMRAIVATSPNYAETSETLQRHKDKVSVIPIGVNESAYPRPDPARVAAWRDRVGEGFFLFIGVIRYYKGLHILLDALGPAVASTTRNVRVVIVGSGPVENDLRRQALALKLDNVEFLGAVSEEDKMALLQLCLAVVFPSHLRSEAYGITLVEGAMSGKPLISAELGTGSSFVNIDGRTGLVVPPRDPQALRQAMDRLVSHPEEVARMGREARVRFEAVFTADRMTSAYADLYQRVCDKAQCSHVAGASTMVEAHVPRD</sequence>
<evidence type="ECO:0000259" key="1">
    <source>
        <dbReference type="Pfam" id="PF00534"/>
    </source>
</evidence>
<dbReference type="PANTHER" id="PTHR45947:SF13">
    <property type="entry name" value="TRANSFERASE"/>
    <property type="match status" value="1"/>
</dbReference>
<dbReference type="Pfam" id="PF00534">
    <property type="entry name" value="Glycos_transf_1"/>
    <property type="match status" value="1"/>
</dbReference>
<dbReference type="Pfam" id="PF13439">
    <property type="entry name" value="Glyco_transf_4"/>
    <property type="match status" value="1"/>
</dbReference>
<dbReference type="EMBL" id="CP038635">
    <property type="protein sequence ID" value="QBY54019.1"/>
    <property type="molecule type" value="Genomic_DNA"/>
</dbReference>
<proteinExistence type="predicted"/>
<evidence type="ECO:0000313" key="4">
    <source>
        <dbReference type="Proteomes" id="UP000295294"/>
    </source>
</evidence>
<dbReference type="KEGG" id="cox:E0W60_23605"/>
<feature type="domain" description="Glycosyltransferase subfamily 4-like N-terminal" evidence="2">
    <location>
        <begin position="15"/>
        <end position="174"/>
    </location>
</feature>
<dbReference type="InterPro" id="IPR001296">
    <property type="entry name" value="Glyco_trans_1"/>
</dbReference>
<reference evidence="3 4" key="1">
    <citation type="submission" date="2019-03" db="EMBL/GenBank/DDBJ databases">
        <title>Efficiently degradation of phenoxyalkanoic acid herbicides by Cupriavidus oxalaticus strain X32.</title>
        <authorList>
            <person name="Sheng X."/>
        </authorList>
    </citation>
    <scope>NUCLEOTIDE SEQUENCE [LARGE SCALE GENOMIC DNA]</scope>
    <source>
        <strain evidence="3 4">X32</strain>
    </source>
</reference>
<evidence type="ECO:0000259" key="2">
    <source>
        <dbReference type="Pfam" id="PF13439"/>
    </source>
</evidence>
<protein>
    <submittedName>
        <fullName evidence="3">Glycosyltransferase</fullName>
    </submittedName>
</protein>
<accession>A0A4P7LHM4</accession>
<dbReference type="CDD" id="cd03795">
    <property type="entry name" value="GT4_WfcD-like"/>
    <property type="match status" value="1"/>
</dbReference>
<gene>
    <name evidence="3" type="ORF">E0W60_23605</name>
</gene>
<dbReference type="Proteomes" id="UP000295294">
    <property type="component" value="Chromosome 2"/>
</dbReference>
<dbReference type="RefSeq" id="WP_135705738.1">
    <property type="nucleotide sequence ID" value="NZ_CP038635.1"/>
</dbReference>
<keyword evidence="3" id="KW-0808">Transferase</keyword>
<dbReference type="GO" id="GO:0016757">
    <property type="term" value="F:glycosyltransferase activity"/>
    <property type="evidence" value="ECO:0007669"/>
    <property type="project" value="InterPro"/>
</dbReference>
<dbReference type="InterPro" id="IPR050194">
    <property type="entry name" value="Glycosyltransferase_grp1"/>
</dbReference>
<dbReference type="PANTHER" id="PTHR45947">
    <property type="entry name" value="SULFOQUINOVOSYL TRANSFERASE SQD2"/>
    <property type="match status" value="1"/>
</dbReference>
<name>A0A4P7LHM4_9BURK</name>
<dbReference type="OrthoDB" id="9802525at2"/>
<evidence type="ECO:0000313" key="3">
    <source>
        <dbReference type="EMBL" id="QBY54019.1"/>
    </source>
</evidence>
<feature type="domain" description="Glycosyl transferase family 1" evidence="1">
    <location>
        <begin position="193"/>
        <end position="351"/>
    </location>
</feature>
<dbReference type="SUPFAM" id="SSF53756">
    <property type="entry name" value="UDP-Glycosyltransferase/glycogen phosphorylase"/>
    <property type="match status" value="1"/>
</dbReference>
<organism evidence="3 4">
    <name type="scientific">Cupriavidus oxalaticus</name>
    <dbReference type="NCBI Taxonomy" id="96344"/>
    <lineage>
        <taxon>Bacteria</taxon>
        <taxon>Pseudomonadati</taxon>
        <taxon>Pseudomonadota</taxon>
        <taxon>Betaproteobacteria</taxon>
        <taxon>Burkholderiales</taxon>
        <taxon>Burkholderiaceae</taxon>
        <taxon>Cupriavidus</taxon>
    </lineage>
</organism>
<dbReference type="Gene3D" id="3.40.50.2000">
    <property type="entry name" value="Glycogen Phosphorylase B"/>
    <property type="match status" value="2"/>
</dbReference>